<evidence type="ECO:0000259" key="7">
    <source>
        <dbReference type="PROSITE" id="PS50812"/>
    </source>
</evidence>
<evidence type="ECO:0000313" key="10">
    <source>
        <dbReference type="Proteomes" id="UP000838412"/>
    </source>
</evidence>
<dbReference type="PANTHER" id="PTHR23068:SF25">
    <property type="entry name" value="DNA (CYTOSINE-5)-METHYLTRANSFERASE DRM2"/>
    <property type="match status" value="1"/>
</dbReference>
<dbReference type="Gene3D" id="2.30.30.140">
    <property type="match status" value="1"/>
</dbReference>
<dbReference type="SMART" id="SM00293">
    <property type="entry name" value="PWWP"/>
    <property type="match status" value="1"/>
</dbReference>
<evidence type="ECO:0000256" key="3">
    <source>
        <dbReference type="ARBA" id="ARBA00022771"/>
    </source>
</evidence>
<feature type="compositionally biased region" description="Low complexity" evidence="6">
    <location>
        <begin position="81"/>
        <end position="92"/>
    </location>
</feature>
<feature type="compositionally biased region" description="Low complexity" evidence="6">
    <location>
        <begin position="937"/>
        <end position="957"/>
    </location>
</feature>
<feature type="compositionally biased region" description="Polar residues" evidence="6">
    <location>
        <begin position="259"/>
        <end position="270"/>
    </location>
</feature>
<dbReference type="SUPFAM" id="SSF57903">
    <property type="entry name" value="FYVE/PHD zinc finger"/>
    <property type="match status" value="1"/>
</dbReference>
<dbReference type="InterPro" id="IPR025766">
    <property type="entry name" value="ADD"/>
</dbReference>
<evidence type="ECO:0000256" key="1">
    <source>
        <dbReference type="ARBA" id="ARBA00004123"/>
    </source>
</evidence>
<feature type="compositionally biased region" description="Polar residues" evidence="6">
    <location>
        <begin position="198"/>
        <end position="211"/>
    </location>
</feature>
<dbReference type="PROSITE" id="PS51533">
    <property type="entry name" value="ADD"/>
    <property type="match status" value="1"/>
</dbReference>
<dbReference type="InterPro" id="IPR040552">
    <property type="entry name" value="DNMT3_ADD_GATA1-like"/>
</dbReference>
<dbReference type="InterPro" id="IPR013083">
    <property type="entry name" value="Znf_RING/FYVE/PHD"/>
</dbReference>
<dbReference type="EMBL" id="OV696687">
    <property type="protein sequence ID" value="CAH1253512.1"/>
    <property type="molecule type" value="Genomic_DNA"/>
</dbReference>
<dbReference type="InterPro" id="IPR050390">
    <property type="entry name" value="C5-Methyltransferase"/>
</dbReference>
<evidence type="ECO:0000256" key="2">
    <source>
        <dbReference type="ARBA" id="ARBA00022723"/>
    </source>
</evidence>
<evidence type="ECO:0000256" key="4">
    <source>
        <dbReference type="ARBA" id="ARBA00022833"/>
    </source>
</evidence>
<feature type="region of interest" description="Disordered" evidence="6">
    <location>
        <begin position="71"/>
        <end position="97"/>
    </location>
</feature>
<feature type="compositionally biased region" description="Polar residues" evidence="6">
    <location>
        <begin position="509"/>
        <end position="548"/>
    </location>
</feature>
<feature type="region of interest" description="Disordered" evidence="6">
    <location>
        <begin position="255"/>
        <end position="315"/>
    </location>
</feature>
<dbReference type="SUPFAM" id="SSF63748">
    <property type="entry name" value="Tudor/PWWP/MBT"/>
    <property type="match status" value="1"/>
</dbReference>
<feature type="region of interest" description="Disordered" evidence="6">
    <location>
        <begin position="807"/>
        <end position="859"/>
    </location>
</feature>
<comment type="subcellular location">
    <subcellularLocation>
        <location evidence="1">Nucleus</location>
    </subcellularLocation>
</comment>
<dbReference type="PANTHER" id="PTHR23068">
    <property type="entry name" value="DNA CYTOSINE-5- -METHYLTRANSFERASE 3-RELATED"/>
    <property type="match status" value="1"/>
</dbReference>
<feature type="domain" description="PHD-type" evidence="8">
    <location>
        <begin position="1176"/>
        <end position="1308"/>
    </location>
</feature>
<dbReference type="Gene3D" id="1.10.720.50">
    <property type="entry name" value="PWWP, helical domain"/>
    <property type="match status" value="1"/>
</dbReference>
<gene>
    <name evidence="9" type="primary">DNMT3A</name>
    <name evidence="9" type="ORF">BLAG_LOCUS13254</name>
</gene>
<feature type="compositionally biased region" description="Basic and acidic residues" evidence="6">
    <location>
        <begin position="274"/>
        <end position="291"/>
    </location>
</feature>
<keyword evidence="10" id="KW-1185">Reference proteome</keyword>
<feature type="domain" description="PWWP" evidence="7">
    <location>
        <begin position="991"/>
        <end position="1049"/>
    </location>
</feature>
<dbReference type="GO" id="GO:0010468">
    <property type="term" value="P:regulation of gene expression"/>
    <property type="evidence" value="ECO:0007669"/>
    <property type="project" value="UniProtKB-ARBA"/>
</dbReference>
<dbReference type="Gene3D" id="3.30.40.10">
    <property type="entry name" value="Zinc/RING finger domain, C3HC4 (zinc finger)"/>
    <property type="match status" value="1"/>
</dbReference>
<feature type="compositionally biased region" description="Basic and acidic residues" evidence="6">
    <location>
        <begin position="776"/>
        <end position="791"/>
    </location>
</feature>
<evidence type="ECO:0000256" key="6">
    <source>
        <dbReference type="SAM" id="MobiDB-lite"/>
    </source>
</evidence>
<feature type="region of interest" description="Disordered" evidence="6">
    <location>
        <begin position="423"/>
        <end position="590"/>
    </location>
</feature>
<dbReference type="PROSITE" id="PS50812">
    <property type="entry name" value="PWWP"/>
    <property type="match status" value="1"/>
</dbReference>
<feature type="compositionally biased region" description="Basic and acidic residues" evidence="6">
    <location>
        <begin position="457"/>
        <end position="467"/>
    </location>
</feature>
<feature type="compositionally biased region" description="Basic and acidic residues" evidence="6">
    <location>
        <begin position="187"/>
        <end position="197"/>
    </location>
</feature>
<feature type="compositionally biased region" description="Low complexity" evidence="6">
    <location>
        <begin position="423"/>
        <end position="435"/>
    </location>
</feature>
<evidence type="ECO:0000256" key="5">
    <source>
        <dbReference type="ARBA" id="ARBA00023242"/>
    </source>
</evidence>
<feature type="compositionally biased region" description="Basic and acidic residues" evidence="6">
    <location>
        <begin position="142"/>
        <end position="171"/>
    </location>
</feature>
<dbReference type="InterPro" id="IPR029063">
    <property type="entry name" value="SAM-dependent_MTases_sf"/>
</dbReference>
<feature type="region of interest" description="Disordered" evidence="6">
    <location>
        <begin position="352"/>
        <end position="375"/>
    </location>
</feature>
<keyword evidence="5" id="KW-0539">Nucleus</keyword>
<feature type="compositionally biased region" description="Acidic residues" evidence="6">
    <location>
        <begin position="551"/>
        <end position="572"/>
    </location>
</feature>
<dbReference type="Gene3D" id="3.40.50.150">
    <property type="entry name" value="Vaccinia Virus protein VP39"/>
    <property type="match status" value="1"/>
</dbReference>
<sequence length="1354" mass="148579">MDSTGTGGQSTSSKDKLRPALVAGMQGTISGANDSITAYTTGKDCNKFDETESDISATTDKDNSCIIIIDTPEKQQETSSHEPPTTSTSTMSDGISAPETVTKTNTNLHCQSSQVTKEVSVQLTRLEDEIMMYLLNKTKSTNTKEEKNTAMTKASKEVQDGERIVEDDKAGSDSMTLSQDNGTIVKQYDREDDKTERNTVSQLPQQESCPQSVLAVAADVDENRDGNQHNNPCQEKREQRAHLEETIQRVWEKCGFKSPPSTVTDTNTMETPEEEPRVSLHNSNEADDHDAILAPGTNANASSKPPSESGLVQNGIGCRNSQVTEDSCQMSEIESVGPCENTTATTSTYMETDKLKPSGKPSSIQTAVETGENTSCMDSLEDSLLSMQSQESVEMFANMFVNAIYGEGEAGHKSTLPWEVYTSSSDSEVSTGSDTSSEESVDSEENDEQSDCSVSDNPKEESNKENDPVSAANVQTSSDFEDNHNDTVITKDSASGWDGSVPSKDAATENKNSNQPRGQSSNAVANSSKGSNSHNDASPHTSHQTETVFVTEDDLDLGAVSELEDAASDDDSSTYSFIPGDHSQGPEVPEDDVEDFLESVNISPIIGSANAVGGTVCQKKTCRRSLFEYNGNKGESITEEMQGDINQDLHLVLNTSKSSEEDWSTPLKPLVADYSSPGDTRQEEETVEVFKPFSQDVEGDQLLSDYMSGIEPILKDHFEPTKGPAFGEEIAPKQNTQVTDELPTETDDTMKKKYVVSPRGAQGKEKTVASTSSTVQEDHLETQSQDKHRTGNDIAIQGQMEETEVVQKQGKTGNERHESAAGKRTPQEIGRKDEAGNKKKARTSTPEKTELEPFHMENTRGMFGWEDSLRQRLSPVKRFQPEAPPTVDDKGKKRKKEEQGIAVKKRVKAQMQPLAFTTIRNNPATSSQGNPAVPKDTPAASAAASTSSAPATAPVTPGAISTSSFPENCSPTDNSQEDQLPEEYKDGKYGMGDLVFGKLKGYTWWPGRVVSCVETGRDPAPDGSCWVRWFGDGKFSIVQVEDKLEPFGKFSQLYHERTYNRLQTYKRAILESIQVAADRAKKKFLSSPEAHKNQDRDRAMVQWALHDFCPGGPDSLKPSSEEAKPPDHLVHQWLQARHLKQLEQAAAAAATPEGASSEGRRKSVDSRLERAKLFEDVRKKQLSVDQLCLACGSLDVETQHPLFRGGLCEGCRIEFLESSYQFDEDGYQSYCSLCAAGTEVLMCGQDSCCRSFCKDCLDLIVGPGTADQAVLEDPWMCYMCREEPRHGLLHRQQDWSARLQQFFAMDDVEDFGQPKLYPPVPAQQRRPIRVLSLFDGIGTEVSYLGLEPQSFWSK</sequence>
<keyword evidence="2" id="KW-0479">Metal-binding</keyword>
<dbReference type="InterPro" id="IPR011011">
    <property type="entry name" value="Znf_FYVE_PHD"/>
</dbReference>
<feature type="compositionally biased region" description="Polar residues" evidence="6">
    <location>
        <begin position="173"/>
        <end position="184"/>
    </location>
</feature>
<organism evidence="9 10">
    <name type="scientific">Branchiostoma lanceolatum</name>
    <name type="common">Common lancelet</name>
    <name type="synonym">Amphioxus lanceolatum</name>
    <dbReference type="NCBI Taxonomy" id="7740"/>
    <lineage>
        <taxon>Eukaryota</taxon>
        <taxon>Metazoa</taxon>
        <taxon>Chordata</taxon>
        <taxon>Cephalochordata</taxon>
        <taxon>Leptocardii</taxon>
        <taxon>Amphioxiformes</taxon>
        <taxon>Branchiostomatidae</taxon>
        <taxon>Branchiostoma</taxon>
    </lineage>
</organism>
<feature type="compositionally biased region" description="Basic and acidic residues" evidence="6">
    <location>
        <begin position="887"/>
        <end position="899"/>
    </location>
</feature>
<dbReference type="InterPro" id="IPR049554">
    <property type="entry name" value="DNMT3_ADD_PHD"/>
</dbReference>
<feature type="compositionally biased region" description="Polar residues" evidence="6">
    <location>
        <begin position="297"/>
        <end position="312"/>
    </location>
</feature>
<protein>
    <submittedName>
        <fullName evidence="9">DNMT3A protein</fullName>
    </submittedName>
</protein>
<proteinExistence type="predicted"/>
<keyword evidence="3" id="KW-0863">Zinc-finger</keyword>
<feature type="compositionally biased region" description="Basic and acidic residues" evidence="6">
    <location>
        <begin position="845"/>
        <end position="858"/>
    </location>
</feature>
<dbReference type="GO" id="GO:0005634">
    <property type="term" value="C:nucleus"/>
    <property type="evidence" value="ECO:0007669"/>
    <property type="project" value="UniProtKB-SubCell"/>
</dbReference>
<evidence type="ECO:0000313" key="9">
    <source>
        <dbReference type="EMBL" id="CAH1253512.1"/>
    </source>
</evidence>
<evidence type="ECO:0000259" key="8">
    <source>
        <dbReference type="PROSITE" id="PS51533"/>
    </source>
</evidence>
<feature type="region of interest" description="Disordered" evidence="6">
    <location>
        <begin position="758"/>
        <end position="792"/>
    </location>
</feature>
<accession>A0A8J9ZF76</accession>
<dbReference type="InterPro" id="IPR000313">
    <property type="entry name" value="PWWP_dom"/>
</dbReference>
<feature type="compositionally biased region" description="Basic and acidic residues" evidence="6">
    <location>
        <begin position="71"/>
        <end position="80"/>
    </location>
</feature>
<feature type="compositionally biased region" description="Polar residues" evidence="6">
    <location>
        <begin position="959"/>
        <end position="974"/>
    </location>
</feature>
<feature type="region of interest" description="Disordered" evidence="6">
    <location>
        <begin position="1145"/>
        <end position="1164"/>
    </location>
</feature>
<feature type="compositionally biased region" description="Polar residues" evidence="6">
    <location>
        <begin position="360"/>
        <end position="375"/>
    </location>
</feature>
<reference evidence="9" key="1">
    <citation type="submission" date="2022-01" db="EMBL/GenBank/DDBJ databases">
        <authorList>
            <person name="Braso-Vives M."/>
        </authorList>
    </citation>
    <scope>NUCLEOTIDE SEQUENCE</scope>
</reference>
<feature type="region of interest" description="Disordered" evidence="6">
    <location>
        <begin position="872"/>
        <end position="984"/>
    </location>
</feature>
<dbReference type="Pfam" id="PF21255">
    <property type="entry name" value="DNMT3_ADD_GATA1-like"/>
    <property type="match status" value="1"/>
</dbReference>
<feature type="compositionally biased region" description="Polar residues" evidence="6">
    <location>
        <begin position="918"/>
        <end position="930"/>
    </location>
</feature>
<name>A0A8J9ZF76_BRALA</name>
<feature type="compositionally biased region" description="Basic and acidic residues" evidence="6">
    <location>
        <begin position="813"/>
        <end position="837"/>
    </location>
</feature>
<dbReference type="Pfam" id="PF00855">
    <property type="entry name" value="PWWP"/>
    <property type="match status" value="1"/>
</dbReference>
<dbReference type="Pfam" id="PF17980">
    <property type="entry name" value="ADD_DNMT3"/>
    <property type="match status" value="1"/>
</dbReference>
<dbReference type="Proteomes" id="UP000838412">
    <property type="component" value="Chromosome 2"/>
</dbReference>
<dbReference type="GO" id="GO:0008270">
    <property type="term" value="F:zinc ion binding"/>
    <property type="evidence" value="ECO:0007669"/>
    <property type="project" value="UniProtKB-KW"/>
</dbReference>
<feature type="region of interest" description="Disordered" evidence="6">
    <location>
        <begin position="141"/>
        <end position="211"/>
    </location>
</feature>
<dbReference type="OrthoDB" id="641149at2759"/>
<feature type="compositionally biased region" description="Acidic residues" evidence="6">
    <location>
        <begin position="436"/>
        <end position="450"/>
    </location>
</feature>
<keyword evidence="4" id="KW-0862">Zinc</keyword>